<dbReference type="SUPFAM" id="SSF54909">
    <property type="entry name" value="Dimeric alpha+beta barrel"/>
    <property type="match status" value="1"/>
</dbReference>
<dbReference type="PATRIC" id="fig|1637975.4.peg.2171"/>
<dbReference type="Pfam" id="PF03992">
    <property type="entry name" value="ABM"/>
    <property type="match status" value="1"/>
</dbReference>
<gene>
    <name evidence="2" type="ORF">AN957_11845</name>
</gene>
<dbReference type="EMBL" id="LJIX01000006">
    <property type="protein sequence ID" value="KQL19207.1"/>
    <property type="molecule type" value="Genomic_DNA"/>
</dbReference>
<dbReference type="InterPro" id="IPR007138">
    <property type="entry name" value="ABM_dom"/>
</dbReference>
<dbReference type="PANTHER" id="PTHR37811:SF2">
    <property type="entry name" value="ABM DOMAIN-CONTAINING PROTEIN"/>
    <property type="match status" value="1"/>
</dbReference>
<organism evidence="2 3">
    <name type="scientific">Cytobacillus solani</name>
    <dbReference type="NCBI Taxonomy" id="1637975"/>
    <lineage>
        <taxon>Bacteria</taxon>
        <taxon>Bacillati</taxon>
        <taxon>Bacillota</taxon>
        <taxon>Bacilli</taxon>
        <taxon>Bacillales</taxon>
        <taxon>Bacillaceae</taxon>
        <taxon>Cytobacillus</taxon>
    </lineage>
</organism>
<dbReference type="Proteomes" id="UP000050996">
    <property type="component" value="Unassembled WGS sequence"/>
</dbReference>
<sequence>MSNIANTYKLPYYAVVFASERTEGDNGYGVMAAKMVELASKQKGYLGVESARDSDLGITVSYWKTLEDITAWKANAAHQIAQERGKKEWYSRFTLRVCKVERDYLFEM</sequence>
<evidence type="ECO:0000259" key="1">
    <source>
        <dbReference type="Pfam" id="PF03992"/>
    </source>
</evidence>
<evidence type="ECO:0000313" key="2">
    <source>
        <dbReference type="EMBL" id="KQL19207.1"/>
    </source>
</evidence>
<dbReference type="InterPro" id="IPR052936">
    <property type="entry name" value="Jasmonate_Hydroxylase-like"/>
</dbReference>
<name>A0A0Q3VHM1_9BACI</name>
<proteinExistence type="predicted"/>
<feature type="domain" description="ABM" evidence="1">
    <location>
        <begin position="32"/>
        <end position="83"/>
    </location>
</feature>
<evidence type="ECO:0000313" key="3">
    <source>
        <dbReference type="Proteomes" id="UP000050996"/>
    </source>
</evidence>
<protein>
    <submittedName>
        <fullName evidence="2">JEMB protein</fullName>
    </submittedName>
</protein>
<dbReference type="STRING" id="1637975.AN957_11845"/>
<dbReference type="RefSeq" id="WP_056684235.1">
    <property type="nucleotide sequence ID" value="NZ_CP041305.1"/>
</dbReference>
<accession>A0A0Q3VHM1</accession>
<comment type="caution">
    <text evidence="2">The sequence shown here is derived from an EMBL/GenBank/DDBJ whole genome shotgun (WGS) entry which is preliminary data.</text>
</comment>
<reference evidence="2 3" key="1">
    <citation type="submission" date="2015-09" db="EMBL/GenBank/DDBJ databases">
        <title>Genome sequencing project for genomic taxonomy and phylogenomics of Bacillus-like bacteria.</title>
        <authorList>
            <person name="Liu B."/>
            <person name="Wang J."/>
            <person name="Zhu Y."/>
            <person name="Liu G."/>
            <person name="Chen Q."/>
            <person name="Chen Z."/>
            <person name="Lan J."/>
            <person name="Che J."/>
            <person name="Ge C."/>
            <person name="Shi H."/>
            <person name="Pan Z."/>
            <person name="Liu X."/>
        </authorList>
    </citation>
    <scope>NUCLEOTIDE SEQUENCE [LARGE SCALE GENOMIC DNA]</scope>
    <source>
        <strain evidence="2 3">FJAT-18043</strain>
    </source>
</reference>
<dbReference type="Gene3D" id="3.30.70.100">
    <property type="match status" value="1"/>
</dbReference>
<dbReference type="PANTHER" id="PTHR37811">
    <property type="entry name" value="BLL5343 PROTEIN"/>
    <property type="match status" value="1"/>
</dbReference>
<dbReference type="AlphaFoldDB" id="A0A0Q3VHM1"/>
<dbReference type="InterPro" id="IPR011008">
    <property type="entry name" value="Dimeric_a/b-barrel"/>
</dbReference>
<keyword evidence="3" id="KW-1185">Reference proteome</keyword>